<feature type="domain" description="HAMP" evidence="10">
    <location>
        <begin position="183"/>
        <end position="236"/>
    </location>
</feature>
<dbReference type="InterPro" id="IPR005467">
    <property type="entry name" value="His_kinase_dom"/>
</dbReference>
<sequence length="555" mass="60169">MPRLTIRTKLSLHISLLVLAFGLFNLVFFPLTTRRQLLAQAETGLRDTSRTAAAGLAPVLDRRDLAGMRRVLEGLPPSGDFQFHVLFDAQGKVLLRSPGAPPWVDAEGTGRGPRSGVRAGGEIVIAWAEVPRAAQAGPPAGILLLGASTASIDRLVRHTFLRALGAGGLAFLAAIALARHLATLYVKPLSRLTDAVLKVAGGNLDSPATGVDSEDELGVLSRSIEAMTSKVKVSRDEFETQNRLLESRVHERTGQLLETIWELEEIRANLEQLVQERTRGLEQSRAELKAWAGTLEQKVQEKTQELTEANASLMMSLQRLQEMDRVKSEFLANMSHELRTPLNAVIGFSGLLLQEGEERVPPEVRTDLGIIHQNGRNLLGMIDSILDLSKFEAGRFELDLAPMDPFPALDEVAALAAGLIGSRPLRFAYRRGTGEGRILGDASRFKQVVTNLVGNAIKFTEQGEVVLEAAARGGRLRVAIRDTGIGMSGLELQRLFKPFQQVDGSITRRFGGTGLGLALSQRLAMAMGGQITVESEKGRGSVFTVDLPLLAEEAP</sequence>
<keyword evidence="12" id="KW-1185">Reference proteome</keyword>
<keyword evidence="8" id="KW-1133">Transmembrane helix</keyword>
<keyword evidence="8" id="KW-0472">Membrane</keyword>
<evidence type="ECO:0000259" key="9">
    <source>
        <dbReference type="PROSITE" id="PS50109"/>
    </source>
</evidence>
<keyword evidence="5" id="KW-0808">Transferase</keyword>
<dbReference type="PRINTS" id="PR00344">
    <property type="entry name" value="BCTRLSENSOR"/>
</dbReference>
<feature type="coiled-coil region" evidence="7">
    <location>
        <begin position="256"/>
        <end position="312"/>
    </location>
</feature>
<dbReference type="CDD" id="cd06225">
    <property type="entry name" value="HAMP"/>
    <property type="match status" value="1"/>
</dbReference>
<evidence type="ECO:0000256" key="8">
    <source>
        <dbReference type="SAM" id="Phobius"/>
    </source>
</evidence>
<keyword evidence="4" id="KW-0597">Phosphoprotein</keyword>
<reference evidence="11" key="1">
    <citation type="journal article" date="2023" name="Int. J. Syst. Evol. Microbiol.">
        <title>Mesoterricola silvestris gen. nov., sp. nov., Mesoterricola sediminis sp. nov., Geothrix oryzae sp. nov., Geothrix edaphica sp. nov., Geothrix rubra sp. nov., and Geothrix limicola sp. nov., six novel members of Acidobacteriota isolated from soils.</title>
        <authorList>
            <person name="Itoh H."/>
            <person name="Sugisawa Y."/>
            <person name="Mise K."/>
            <person name="Xu Z."/>
            <person name="Kuniyasu M."/>
            <person name="Ushijima N."/>
            <person name="Kawano K."/>
            <person name="Kobayashi E."/>
            <person name="Shiratori Y."/>
            <person name="Masuda Y."/>
            <person name="Senoo K."/>
        </authorList>
    </citation>
    <scope>NUCLEOTIDE SEQUENCE</scope>
    <source>
        <strain evidence="11">W786</strain>
    </source>
</reference>
<dbReference type="SMART" id="SM00387">
    <property type="entry name" value="HATPase_c"/>
    <property type="match status" value="1"/>
</dbReference>
<dbReference type="PANTHER" id="PTHR43047">
    <property type="entry name" value="TWO-COMPONENT HISTIDINE PROTEIN KINASE"/>
    <property type="match status" value="1"/>
</dbReference>
<dbReference type="EC" id="2.7.13.3" evidence="3"/>
<gene>
    <name evidence="11" type="ORF">METESE_15890</name>
</gene>
<dbReference type="SUPFAM" id="SSF47384">
    <property type="entry name" value="Homodimeric domain of signal transducing histidine kinase"/>
    <property type="match status" value="1"/>
</dbReference>
<evidence type="ECO:0000313" key="11">
    <source>
        <dbReference type="EMBL" id="BDU76631.1"/>
    </source>
</evidence>
<dbReference type="RefSeq" id="WP_316411472.1">
    <property type="nucleotide sequence ID" value="NZ_AP027081.1"/>
</dbReference>
<comment type="subcellular location">
    <subcellularLocation>
        <location evidence="2">Membrane</location>
    </subcellularLocation>
</comment>
<dbReference type="PROSITE" id="PS50109">
    <property type="entry name" value="HIS_KIN"/>
    <property type="match status" value="1"/>
</dbReference>
<name>A0AA48GP14_9BACT</name>
<dbReference type="CDD" id="cd16922">
    <property type="entry name" value="HATPase_EvgS-ArcB-TorS-like"/>
    <property type="match status" value="1"/>
</dbReference>
<accession>A0AA48GP14</accession>
<keyword evidence="8" id="KW-0812">Transmembrane</keyword>
<dbReference type="Gene3D" id="1.10.287.130">
    <property type="match status" value="1"/>
</dbReference>
<evidence type="ECO:0000256" key="6">
    <source>
        <dbReference type="ARBA" id="ARBA00022777"/>
    </source>
</evidence>
<evidence type="ECO:0000256" key="7">
    <source>
        <dbReference type="SAM" id="Coils"/>
    </source>
</evidence>
<dbReference type="InterPro" id="IPR003660">
    <property type="entry name" value="HAMP_dom"/>
</dbReference>
<dbReference type="SMART" id="SM00388">
    <property type="entry name" value="HisKA"/>
    <property type="match status" value="1"/>
</dbReference>
<dbReference type="InterPro" id="IPR003661">
    <property type="entry name" value="HisK_dim/P_dom"/>
</dbReference>
<proteinExistence type="predicted"/>
<comment type="catalytic activity">
    <reaction evidence="1">
        <text>ATP + protein L-histidine = ADP + protein N-phospho-L-histidine.</text>
        <dbReference type="EC" id="2.7.13.3"/>
    </reaction>
</comment>
<dbReference type="InterPro" id="IPR036890">
    <property type="entry name" value="HATPase_C_sf"/>
</dbReference>
<dbReference type="CDD" id="cd00082">
    <property type="entry name" value="HisKA"/>
    <property type="match status" value="1"/>
</dbReference>
<evidence type="ECO:0000256" key="5">
    <source>
        <dbReference type="ARBA" id="ARBA00022679"/>
    </source>
</evidence>
<dbReference type="EMBL" id="AP027081">
    <property type="protein sequence ID" value="BDU76631.1"/>
    <property type="molecule type" value="Genomic_DNA"/>
</dbReference>
<dbReference type="Pfam" id="PF00672">
    <property type="entry name" value="HAMP"/>
    <property type="match status" value="1"/>
</dbReference>
<dbReference type="GO" id="GO:0016020">
    <property type="term" value="C:membrane"/>
    <property type="evidence" value="ECO:0007669"/>
    <property type="project" value="UniProtKB-SubCell"/>
</dbReference>
<dbReference type="SMART" id="SM00304">
    <property type="entry name" value="HAMP"/>
    <property type="match status" value="1"/>
</dbReference>
<feature type="transmembrane region" description="Helical" evidence="8">
    <location>
        <begin position="12"/>
        <end position="31"/>
    </location>
</feature>
<dbReference type="Gene3D" id="6.10.340.10">
    <property type="match status" value="1"/>
</dbReference>
<dbReference type="Pfam" id="PF02518">
    <property type="entry name" value="HATPase_c"/>
    <property type="match status" value="1"/>
</dbReference>
<dbReference type="SUPFAM" id="SSF55874">
    <property type="entry name" value="ATPase domain of HSP90 chaperone/DNA topoisomerase II/histidine kinase"/>
    <property type="match status" value="1"/>
</dbReference>
<dbReference type="PROSITE" id="PS50885">
    <property type="entry name" value="HAMP"/>
    <property type="match status" value="1"/>
</dbReference>
<protein>
    <recommendedName>
        <fullName evidence="3">histidine kinase</fullName>
        <ecNumber evidence="3">2.7.13.3</ecNumber>
    </recommendedName>
</protein>
<dbReference type="InterPro" id="IPR004358">
    <property type="entry name" value="Sig_transdc_His_kin-like_C"/>
</dbReference>
<dbReference type="InterPro" id="IPR003594">
    <property type="entry name" value="HATPase_dom"/>
</dbReference>
<dbReference type="InterPro" id="IPR036097">
    <property type="entry name" value="HisK_dim/P_sf"/>
</dbReference>
<evidence type="ECO:0000259" key="10">
    <source>
        <dbReference type="PROSITE" id="PS50885"/>
    </source>
</evidence>
<dbReference type="FunFam" id="3.30.565.10:FF:000010">
    <property type="entry name" value="Sensor histidine kinase RcsC"/>
    <property type="match status" value="1"/>
</dbReference>
<dbReference type="Gene3D" id="3.30.565.10">
    <property type="entry name" value="Histidine kinase-like ATPase, C-terminal domain"/>
    <property type="match status" value="1"/>
</dbReference>
<dbReference type="Proteomes" id="UP001228113">
    <property type="component" value="Chromosome"/>
</dbReference>
<dbReference type="PANTHER" id="PTHR43047:SF78">
    <property type="entry name" value="SENSORY_REGULATORY PROTEIN RPFC"/>
    <property type="match status" value="1"/>
</dbReference>
<dbReference type="Pfam" id="PF00512">
    <property type="entry name" value="HisKA"/>
    <property type="match status" value="1"/>
</dbReference>
<organism evidence="11 12">
    <name type="scientific">Mesoterricola sediminis</name>
    <dbReference type="NCBI Taxonomy" id="2927980"/>
    <lineage>
        <taxon>Bacteria</taxon>
        <taxon>Pseudomonadati</taxon>
        <taxon>Acidobacteriota</taxon>
        <taxon>Holophagae</taxon>
        <taxon>Holophagales</taxon>
        <taxon>Holophagaceae</taxon>
        <taxon>Mesoterricola</taxon>
    </lineage>
</organism>
<feature type="domain" description="Histidine kinase" evidence="9">
    <location>
        <begin position="333"/>
        <end position="551"/>
    </location>
</feature>
<dbReference type="GO" id="GO:0000155">
    <property type="term" value="F:phosphorelay sensor kinase activity"/>
    <property type="evidence" value="ECO:0007669"/>
    <property type="project" value="InterPro"/>
</dbReference>
<keyword evidence="7" id="KW-0175">Coiled coil</keyword>
<keyword evidence="6" id="KW-0418">Kinase</keyword>
<feature type="transmembrane region" description="Helical" evidence="8">
    <location>
        <begin position="160"/>
        <end position="182"/>
    </location>
</feature>
<evidence type="ECO:0000256" key="2">
    <source>
        <dbReference type="ARBA" id="ARBA00004370"/>
    </source>
</evidence>
<evidence type="ECO:0000256" key="4">
    <source>
        <dbReference type="ARBA" id="ARBA00022553"/>
    </source>
</evidence>
<dbReference type="KEGG" id="msea:METESE_15890"/>
<dbReference type="SUPFAM" id="SSF158472">
    <property type="entry name" value="HAMP domain-like"/>
    <property type="match status" value="1"/>
</dbReference>
<dbReference type="AlphaFoldDB" id="A0AA48GP14"/>
<evidence type="ECO:0000256" key="3">
    <source>
        <dbReference type="ARBA" id="ARBA00012438"/>
    </source>
</evidence>
<evidence type="ECO:0000313" key="12">
    <source>
        <dbReference type="Proteomes" id="UP001228113"/>
    </source>
</evidence>
<evidence type="ECO:0000256" key="1">
    <source>
        <dbReference type="ARBA" id="ARBA00000085"/>
    </source>
</evidence>